<dbReference type="InterPro" id="IPR050221">
    <property type="entry name" value="26S_Proteasome_ATPase"/>
</dbReference>
<dbReference type="SUPFAM" id="SSF52540">
    <property type="entry name" value="P-loop containing nucleoside triphosphate hydrolases"/>
    <property type="match status" value="1"/>
</dbReference>
<keyword evidence="3" id="KW-0067">ATP-binding</keyword>
<name>A0A1M3KZ87_9BACT</name>
<comment type="caution">
    <text evidence="5">The sequence shown here is derived from an EMBL/GenBank/DDBJ whole genome shotgun (WGS) entry which is preliminary data.</text>
</comment>
<dbReference type="GO" id="GO:0016887">
    <property type="term" value="F:ATP hydrolysis activity"/>
    <property type="evidence" value="ECO:0007669"/>
    <property type="project" value="InterPro"/>
</dbReference>
<dbReference type="SMART" id="SM00382">
    <property type="entry name" value="AAA"/>
    <property type="match status" value="1"/>
</dbReference>
<dbReference type="Gene3D" id="3.40.50.300">
    <property type="entry name" value="P-loop containing nucleotide triphosphate hydrolases"/>
    <property type="match status" value="1"/>
</dbReference>
<gene>
    <name evidence="5" type="ORF">BGO89_07530</name>
</gene>
<evidence type="ECO:0000313" key="6">
    <source>
        <dbReference type="Proteomes" id="UP000184233"/>
    </source>
</evidence>
<dbReference type="Proteomes" id="UP000184233">
    <property type="component" value="Unassembled WGS sequence"/>
</dbReference>
<dbReference type="PANTHER" id="PTHR23073">
    <property type="entry name" value="26S PROTEASOME REGULATORY SUBUNIT"/>
    <property type="match status" value="1"/>
</dbReference>
<dbReference type="AlphaFoldDB" id="A0A1M3KZ87"/>
<dbReference type="GO" id="GO:0005524">
    <property type="term" value="F:ATP binding"/>
    <property type="evidence" value="ECO:0007669"/>
    <property type="project" value="UniProtKB-KW"/>
</dbReference>
<dbReference type="Pfam" id="PF00004">
    <property type="entry name" value="AAA"/>
    <property type="match status" value="1"/>
</dbReference>
<protein>
    <submittedName>
        <fullName evidence="5">AAA family ATPase</fullName>
    </submittedName>
</protein>
<organism evidence="5 6">
    <name type="scientific">Candidatus Kapaibacterium thiocyanatum</name>
    <dbReference type="NCBI Taxonomy" id="1895771"/>
    <lineage>
        <taxon>Bacteria</taxon>
        <taxon>Pseudomonadati</taxon>
        <taxon>Candidatus Kapaibacteriota</taxon>
        <taxon>Candidatus Kapaibacteriia</taxon>
        <taxon>Candidatus Kapaibacteriales</taxon>
        <taxon>Candidatus Kapaibacteriaceae</taxon>
        <taxon>Candidatus Kapaibacterium</taxon>
    </lineage>
</organism>
<proteinExistence type="inferred from homology"/>
<reference evidence="5 6" key="1">
    <citation type="submission" date="2016-09" db="EMBL/GenBank/DDBJ databases">
        <title>Genome-resolved meta-omics ties microbial dynamics to process performance in biotechnology for thiocyanate degradation.</title>
        <authorList>
            <person name="Kantor R.S."/>
            <person name="Huddy R.J."/>
            <person name="Iyer R."/>
            <person name="Thomas B.C."/>
            <person name="Brown C.T."/>
            <person name="Anantharaman K."/>
            <person name="Tringe S."/>
            <person name="Hettich R.L."/>
            <person name="Harrison S.T."/>
            <person name="Banfield J.F."/>
        </authorList>
    </citation>
    <scope>NUCLEOTIDE SEQUENCE [LARGE SCALE GENOMIC DNA]</scope>
    <source>
        <strain evidence="5">59-99</strain>
    </source>
</reference>
<accession>A0A1M3KZ87</accession>
<dbReference type="InterPro" id="IPR027417">
    <property type="entry name" value="P-loop_NTPase"/>
</dbReference>
<evidence type="ECO:0000259" key="4">
    <source>
        <dbReference type="SMART" id="SM00382"/>
    </source>
</evidence>
<feature type="domain" description="AAA+ ATPase" evidence="4">
    <location>
        <begin position="232"/>
        <end position="364"/>
    </location>
</feature>
<keyword evidence="2" id="KW-0547">Nucleotide-binding</keyword>
<evidence type="ECO:0000256" key="2">
    <source>
        <dbReference type="ARBA" id="ARBA00022741"/>
    </source>
</evidence>
<dbReference type="InterPro" id="IPR003959">
    <property type="entry name" value="ATPase_AAA_core"/>
</dbReference>
<dbReference type="InterPro" id="IPR003593">
    <property type="entry name" value="AAA+_ATPase"/>
</dbReference>
<evidence type="ECO:0000256" key="1">
    <source>
        <dbReference type="ARBA" id="ARBA00006914"/>
    </source>
</evidence>
<comment type="similarity">
    <text evidence="1">Belongs to the AAA ATPase family.</text>
</comment>
<dbReference type="STRING" id="1895771.BGO89_07530"/>
<dbReference type="CDD" id="cd19481">
    <property type="entry name" value="RecA-like_protease"/>
    <property type="match status" value="1"/>
</dbReference>
<evidence type="ECO:0000256" key="3">
    <source>
        <dbReference type="ARBA" id="ARBA00022840"/>
    </source>
</evidence>
<dbReference type="EMBL" id="MKVH01000021">
    <property type="protein sequence ID" value="OJX57811.1"/>
    <property type="molecule type" value="Genomic_DNA"/>
</dbReference>
<evidence type="ECO:0000313" key="5">
    <source>
        <dbReference type="EMBL" id="OJX57811.1"/>
    </source>
</evidence>
<sequence>MIMHSTNLDISIQWLTDVVGVCLRSQLRDEAAADVPTPDYTNDGSAFARFIEKHNPTYEEMIVLLMALVPHIQPQFFDKLIAEVLPGGGDFPDFGGVRGTNHRGLLPTGETVLYVLGGHDIARRLQIQRMMSADHWFAHRRLLWLETVRDGEPAMSGRLILDDELVEQLTTGIVSKPRFTIDFPAEHIETTMEWTDLVLHPTTLVHIREIQHWIDYNATVMQGWGMRKKVKPGYRALFYGPPGTGKTLTATLLGKHTGRDVFRIDLSRVVSKYIGETEKNLSKLFDKAEHKDWILFFDEADALFGKRTDIRDAHDKYANQEVAYLLQRIEGYNGLVILATNQRANIDDAFVRRFQSIVHFPIPRAEERYTIWTHTMPSQMEIAADVDWHHIAQRYEISGASIVNVAHYCALEALADDTLRLDMQRLETAIRREFVKEGKVV</sequence>